<keyword evidence="3" id="KW-1185">Reference proteome</keyword>
<dbReference type="EMBL" id="ML977143">
    <property type="protein sequence ID" value="KAF1990132.1"/>
    <property type="molecule type" value="Genomic_DNA"/>
</dbReference>
<reference evidence="2" key="1">
    <citation type="journal article" date="2020" name="Stud. Mycol.">
        <title>101 Dothideomycetes genomes: a test case for predicting lifestyles and emergence of pathogens.</title>
        <authorList>
            <person name="Haridas S."/>
            <person name="Albert R."/>
            <person name="Binder M."/>
            <person name="Bloem J."/>
            <person name="Labutti K."/>
            <person name="Salamov A."/>
            <person name="Andreopoulos B."/>
            <person name="Baker S."/>
            <person name="Barry K."/>
            <person name="Bills G."/>
            <person name="Bluhm B."/>
            <person name="Cannon C."/>
            <person name="Castanera R."/>
            <person name="Culley D."/>
            <person name="Daum C."/>
            <person name="Ezra D."/>
            <person name="Gonzalez J."/>
            <person name="Henrissat B."/>
            <person name="Kuo A."/>
            <person name="Liang C."/>
            <person name="Lipzen A."/>
            <person name="Lutzoni F."/>
            <person name="Magnuson J."/>
            <person name="Mondo S."/>
            <person name="Nolan M."/>
            <person name="Ohm R."/>
            <person name="Pangilinan J."/>
            <person name="Park H.-J."/>
            <person name="Ramirez L."/>
            <person name="Alfaro M."/>
            <person name="Sun H."/>
            <person name="Tritt A."/>
            <person name="Yoshinaga Y."/>
            <person name="Zwiers L.-H."/>
            <person name="Turgeon B."/>
            <person name="Goodwin S."/>
            <person name="Spatafora J."/>
            <person name="Crous P."/>
            <person name="Grigoriev I."/>
        </authorList>
    </citation>
    <scope>NUCLEOTIDE SEQUENCE</scope>
    <source>
        <strain evidence="2">CBS 113979</strain>
    </source>
</reference>
<protein>
    <submittedName>
        <fullName evidence="2">Uncharacterized protein</fullName>
    </submittedName>
</protein>
<evidence type="ECO:0000313" key="3">
    <source>
        <dbReference type="Proteomes" id="UP000800041"/>
    </source>
</evidence>
<accession>A0A6G1HAQ7</accession>
<feature type="region of interest" description="Disordered" evidence="1">
    <location>
        <begin position="107"/>
        <end position="129"/>
    </location>
</feature>
<gene>
    <name evidence="2" type="ORF">K402DRAFT_401593</name>
</gene>
<sequence length="206" mass="22627">MQLGKIRQSPLLLIGRIYGHFPKTGYSPGTGHFSRAGCLLFEDGAVAQQRLEFGRELPLFQENRPLGKPRKYHCFSLEGPTDTFRGPRVGSSRESIATFRAPARGAGATFREPTHGAGPNKSGNLGSKGKFSGARPLFEDIPPLSKYQRAARGPAASEVWTPKLIFLDDGQLGKLRYYSERGRGLLIGWFGWQNRVLRIQAVGIAG</sequence>
<name>A0A6G1HAQ7_9PEZI</name>
<dbReference type="Proteomes" id="UP000800041">
    <property type="component" value="Unassembled WGS sequence"/>
</dbReference>
<evidence type="ECO:0000256" key="1">
    <source>
        <dbReference type="SAM" id="MobiDB-lite"/>
    </source>
</evidence>
<dbReference type="AlphaFoldDB" id="A0A6G1HAQ7"/>
<evidence type="ECO:0000313" key="2">
    <source>
        <dbReference type="EMBL" id="KAF1990132.1"/>
    </source>
</evidence>
<proteinExistence type="predicted"/>
<organism evidence="2 3">
    <name type="scientific">Aulographum hederae CBS 113979</name>
    <dbReference type="NCBI Taxonomy" id="1176131"/>
    <lineage>
        <taxon>Eukaryota</taxon>
        <taxon>Fungi</taxon>
        <taxon>Dikarya</taxon>
        <taxon>Ascomycota</taxon>
        <taxon>Pezizomycotina</taxon>
        <taxon>Dothideomycetes</taxon>
        <taxon>Pleosporomycetidae</taxon>
        <taxon>Aulographales</taxon>
        <taxon>Aulographaceae</taxon>
    </lineage>
</organism>